<sequence length="633" mass="63741">MLAFLDVALPRGLESRLYASHALSRWGDRMWAFAASIVVASVSGGVATLPAAYGAIEGMSTFFGGASVGAALRTTPSQRLGVVRKALVAQNVSVALSAVAGVFALLIAEDTVLAGSDASGWLLAVAVGGLMLFGCCAAVAGLASSLAVEKDWAVVICDGNEDRLARMNSTMRRIDLFCKTAAPAITGALMTAGVAWGAAGVAAWNVLSLAVEYRLLELVAGGVAELGGTATSPAPVPEPGGGGGCSVELTALPKLSDSASETGADAPGTAASAAAASGAEEGLASHRETLAMTPASDDLDAERLRRGEPVAFAAAPDDKAMAPGAALNGRAARDREGGPSGPPGARSGNGSGSGSGSGSSGGEAAVAVAARPRLTACRVLWLAGQPLRDLAAGWAQYRRLSFVGSAMGLVILYLSLLSFNRVTSSFLLWAGFEPWAIGVAQAVGAVCGLSATCCVPAALARFGVRGTATYSVWVQLAMLLPSLAVVPFAMSVEVASNPGPDADRPPLWAVVCLCLSLAASRAALWTFDLAVTQMLQLWVDPDERTLLNGVQRSLTSLFGVAGLLAAVAVPNPSSFGWLVVGSLGVVAAAGVAHGCFSSDRPAAQFAALATTTAKPTKHEDGPDPERPSAAASA</sequence>
<feature type="region of interest" description="Disordered" evidence="7">
    <location>
        <begin position="257"/>
        <end position="283"/>
    </location>
</feature>
<accession>A0A5A8DJ44</accession>
<feature type="transmembrane region" description="Helical" evidence="6">
    <location>
        <begin position="472"/>
        <end position="495"/>
    </location>
</feature>
<feature type="transmembrane region" description="Helical" evidence="6">
    <location>
        <begin position="439"/>
        <end position="460"/>
    </location>
</feature>
<keyword evidence="5 6" id="KW-0472">Membrane</keyword>
<dbReference type="AlphaFoldDB" id="A0A5A8DJ44"/>
<dbReference type="InterPro" id="IPR009716">
    <property type="entry name" value="Ferroportin-1"/>
</dbReference>
<evidence type="ECO:0000256" key="4">
    <source>
        <dbReference type="ARBA" id="ARBA00022989"/>
    </source>
</evidence>
<reference evidence="8 9" key="1">
    <citation type="submission" date="2019-07" db="EMBL/GenBank/DDBJ databases">
        <title>Genomes of Cafeteria roenbergensis.</title>
        <authorList>
            <person name="Fischer M.G."/>
            <person name="Hackl T."/>
            <person name="Roman M."/>
        </authorList>
    </citation>
    <scope>NUCLEOTIDE SEQUENCE [LARGE SCALE GENOMIC DNA]</scope>
    <source>
        <strain evidence="8 9">Cflag</strain>
    </source>
</reference>
<evidence type="ECO:0000313" key="9">
    <source>
        <dbReference type="Proteomes" id="UP000325113"/>
    </source>
</evidence>
<dbReference type="Proteomes" id="UP000325113">
    <property type="component" value="Unassembled WGS sequence"/>
</dbReference>
<feature type="transmembrane region" description="Helical" evidence="6">
    <location>
        <begin position="400"/>
        <end position="419"/>
    </location>
</feature>
<feature type="transmembrane region" description="Helical" evidence="6">
    <location>
        <begin position="575"/>
        <end position="596"/>
    </location>
</feature>
<keyword evidence="2 6" id="KW-0813">Transport</keyword>
<comment type="caution">
    <text evidence="6">Lacks conserved residue(s) required for the propagation of feature annotation.</text>
</comment>
<feature type="transmembrane region" description="Helical" evidence="6">
    <location>
        <begin position="507"/>
        <end position="531"/>
    </location>
</feature>
<organism evidence="8 9">
    <name type="scientific">Cafeteria roenbergensis</name>
    <name type="common">Marine flagellate</name>
    <dbReference type="NCBI Taxonomy" id="33653"/>
    <lineage>
        <taxon>Eukaryota</taxon>
        <taxon>Sar</taxon>
        <taxon>Stramenopiles</taxon>
        <taxon>Bigyra</taxon>
        <taxon>Opalozoa</taxon>
        <taxon>Bicosoecida</taxon>
        <taxon>Cafeteriaceae</taxon>
        <taxon>Cafeteria</taxon>
    </lineage>
</organism>
<dbReference type="EMBL" id="VLTM01000013">
    <property type="protein sequence ID" value="KAA0165372.1"/>
    <property type="molecule type" value="Genomic_DNA"/>
</dbReference>
<protein>
    <recommendedName>
        <fullName evidence="6">Solute carrier family 40 member</fullName>
    </recommendedName>
</protein>
<gene>
    <name evidence="8" type="ORF">FNF31_02034</name>
</gene>
<evidence type="ECO:0000256" key="6">
    <source>
        <dbReference type="RuleBase" id="RU365065"/>
    </source>
</evidence>
<comment type="similarity">
    <text evidence="6">Belongs to the ferroportin (FP) (TC 2.A.100) family. SLC40A subfamily.</text>
</comment>
<name>A0A5A8DJ44_CAFRO</name>
<dbReference type="GO" id="GO:0005381">
    <property type="term" value="F:iron ion transmembrane transporter activity"/>
    <property type="evidence" value="ECO:0007669"/>
    <property type="project" value="UniProtKB-UniRule"/>
</dbReference>
<evidence type="ECO:0000256" key="1">
    <source>
        <dbReference type="ARBA" id="ARBA00004141"/>
    </source>
</evidence>
<feature type="transmembrane region" description="Helical" evidence="6">
    <location>
        <begin position="87"/>
        <end position="108"/>
    </location>
</feature>
<comment type="subcellular location">
    <subcellularLocation>
        <location evidence="1 6">Membrane</location>
        <topology evidence="1 6">Multi-pass membrane protein</topology>
    </subcellularLocation>
</comment>
<evidence type="ECO:0000313" key="8">
    <source>
        <dbReference type="EMBL" id="KAA0165372.1"/>
    </source>
</evidence>
<keyword evidence="4 6" id="KW-1133">Transmembrane helix</keyword>
<feature type="region of interest" description="Disordered" evidence="7">
    <location>
        <begin position="610"/>
        <end position="633"/>
    </location>
</feature>
<evidence type="ECO:0000256" key="3">
    <source>
        <dbReference type="ARBA" id="ARBA00022692"/>
    </source>
</evidence>
<feature type="compositionally biased region" description="Gly residues" evidence="7">
    <location>
        <begin position="347"/>
        <end position="361"/>
    </location>
</feature>
<keyword evidence="3 6" id="KW-0812">Transmembrane</keyword>
<comment type="function">
    <text evidence="6">May be involved in iron transport and iron homeostasis.</text>
</comment>
<feature type="region of interest" description="Disordered" evidence="7">
    <location>
        <begin position="329"/>
        <end position="362"/>
    </location>
</feature>
<evidence type="ECO:0000256" key="5">
    <source>
        <dbReference type="ARBA" id="ARBA00023136"/>
    </source>
</evidence>
<feature type="compositionally biased region" description="Basic and acidic residues" evidence="7">
    <location>
        <begin position="616"/>
        <end position="626"/>
    </location>
</feature>
<feature type="compositionally biased region" description="Low complexity" evidence="7">
    <location>
        <begin position="263"/>
        <end position="282"/>
    </location>
</feature>
<evidence type="ECO:0000256" key="2">
    <source>
        <dbReference type="ARBA" id="ARBA00022448"/>
    </source>
</evidence>
<feature type="transmembrane region" description="Helical" evidence="6">
    <location>
        <begin position="30"/>
        <end position="53"/>
    </location>
</feature>
<dbReference type="Pfam" id="PF06963">
    <property type="entry name" value="FPN1"/>
    <property type="match status" value="2"/>
</dbReference>
<proteinExistence type="inferred from homology"/>
<evidence type="ECO:0000256" key="7">
    <source>
        <dbReference type="SAM" id="MobiDB-lite"/>
    </source>
</evidence>
<dbReference type="PANTHER" id="PTHR11660:SF57">
    <property type="entry name" value="SOLUTE CARRIER FAMILY 40 MEMBER"/>
    <property type="match status" value="1"/>
</dbReference>
<comment type="caution">
    <text evidence="8">The sequence shown here is derived from an EMBL/GenBank/DDBJ whole genome shotgun (WGS) entry which is preliminary data.</text>
</comment>
<feature type="transmembrane region" description="Helical" evidence="6">
    <location>
        <begin position="120"/>
        <end position="143"/>
    </location>
</feature>
<keyword evidence="6" id="KW-0406">Ion transport</keyword>
<feature type="transmembrane region" description="Helical" evidence="6">
    <location>
        <begin position="552"/>
        <end position="569"/>
    </location>
</feature>
<dbReference type="GO" id="GO:0016020">
    <property type="term" value="C:membrane"/>
    <property type="evidence" value="ECO:0007669"/>
    <property type="project" value="UniProtKB-SubCell"/>
</dbReference>
<dbReference type="PANTHER" id="PTHR11660">
    <property type="entry name" value="SOLUTE CARRIER FAMILY 40 MEMBER"/>
    <property type="match status" value="1"/>
</dbReference>